<dbReference type="Gene3D" id="3.90.190.20">
    <property type="entry name" value="Mur ligase, C-terminal domain"/>
    <property type="match status" value="1"/>
</dbReference>
<dbReference type="GO" id="GO:0009252">
    <property type="term" value="P:peptidoglycan biosynthetic process"/>
    <property type="evidence" value="ECO:0007669"/>
    <property type="project" value="UniProtKB-UniRule"/>
</dbReference>
<dbReference type="Pfam" id="PF21799">
    <property type="entry name" value="MurD-like_N"/>
    <property type="match status" value="1"/>
</dbReference>
<evidence type="ECO:0000256" key="19">
    <source>
        <dbReference type="HAMAP-Rule" id="MF_00639"/>
    </source>
</evidence>
<evidence type="ECO:0000256" key="9">
    <source>
        <dbReference type="ARBA" id="ARBA00022618"/>
    </source>
</evidence>
<dbReference type="SUPFAM" id="SSF53623">
    <property type="entry name" value="MurD-like peptide ligases, catalytic domain"/>
    <property type="match status" value="1"/>
</dbReference>
<keyword evidence="12 19" id="KW-0133">Cell shape</keyword>
<gene>
    <name evidence="19 23" type="primary">murD</name>
    <name evidence="23" type="ORF">HMPREF9088_0085</name>
</gene>
<feature type="binding site" evidence="19">
    <location>
        <begin position="121"/>
        <end position="127"/>
    </location>
    <ligand>
        <name>ATP</name>
        <dbReference type="ChEBI" id="CHEBI:30616"/>
    </ligand>
</feature>
<dbReference type="PATRIC" id="fig|888064.11.peg.826"/>
<comment type="pathway">
    <text evidence="3 19 20">Cell wall biogenesis; peptidoglycan biosynthesis.</text>
</comment>
<keyword evidence="24" id="KW-1185">Reference proteome</keyword>
<keyword evidence="14 19" id="KW-0131">Cell cycle</keyword>
<dbReference type="GO" id="GO:0005524">
    <property type="term" value="F:ATP binding"/>
    <property type="evidence" value="ECO:0007669"/>
    <property type="project" value="UniProtKB-UniRule"/>
</dbReference>
<comment type="function">
    <text evidence="1 19 20">Cell wall formation. Catalyzes the addition of glutamate to the nucleotide precursor UDP-N-acetylmuramoyl-L-alanine (UMA).</text>
</comment>
<evidence type="ECO:0000256" key="10">
    <source>
        <dbReference type="ARBA" id="ARBA00022741"/>
    </source>
</evidence>
<comment type="caution">
    <text evidence="23">The sequence shown here is derived from an EMBL/GenBank/DDBJ whole genome shotgun (WGS) entry which is preliminary data.</text>
</comment>
<dbReference type="Gene3D" id="3.40.50.720">
    <property type="entry name" value="NAD(P)-binding Rossmann-like Domain"/>
    <property type="match status" value="1"/>
</dbReference>
<dbReference type="Pfam" id="PF02875">
    <property type="entry name" value="Mur_ligase_C"/>
    <property type="match status" value="1"/>
</dbReference>
<dbReference type="GO" id="GO:0004326">
    <property type="term" value="F:tetrahydrofolylpolyglutamate synthase activity"/>
    <property type="evidence" value="ECO:0007669"/>
    <property type="project" value="InterPro"/>
</dbReference>
<dbReference type="UniPathway" id="UPA00219"/>
<keyword evidence="9 19" id="KW-0132">Cell division</keyword>
<evidence type="ECO:0000259" key="21">
    <source>
        <dbReference type="Pfam" id="PF02875"/>
    </source>
</evidence>
<dbReference type="GO" id="GO:0005737">
    <property type="term" value="C:cytoplasm"/>
    <property type="evidence" value="ECO:0007669"/>
    <property type="project" value="UniProtKB-SubCell"/>
</dbReference>
<keyword evidence="8 19" id="KW-0436">Ligase</keyword>
<evidence type="ECO:0000256" key="16">
    <source>
        <dbReference type="ARBA" id="ARBA00030398"/>
    </source>
</evidence>
<dbReference type="SUPFAM" id="SSF53244">
    <property type="entry name" value="MurD-like peptide ligases, peptide-binding domain"/>
    <property type="match status" value="1"/>
</dbReference>
<evidence type="ECO:0000256" key="12">
    <source>
        <dbReference type="ARBA" id="ARBA00022960"/>
    </source>
</evidence>
<dbReference type="eggNOG" id="COG0771">
    <property type="taxonomic scope" value="Bacteria"/>
</dbReference>
<comment type="subcellular location">
    <subcellularLocation>
        <location evidence="2 19 20">Cytoplasm</location>
    </subcellularLocation>
</comment>
<comment type="catalytic activity">
    <reaction evidence="18 19 20">
        <text>UDP-N-acetyl-alpha-D-muramoyl-L-alanine + D-glutamate + ATP = UDP-N-acetyl-alpha-D-muramoyl-L-alanyl-D-glutamate + ADP + phosphate + H(+)</text>
        <dbReference type="Rhea" id="RHEA:16429"/>
        <dbReference type="ChEBI" id="CHEBI:15378"/>
        <dbReference type="ChEBI" id="CHEBI:29986"/>
        <dbReference type="ChEBI" id="CHEBI:30616"/>
        <dbReference type="ChEBI" id="CHEBI:43474"/>
        <dbReference type="ChEBI" id="CHEBI:83898"/>
        <dbReference type="ChEBI" id="CHEBI:83900"/>
        <dbReference type="ChEBI" id="CHEBI:456216"/>
        <dbReference type="EC" id="6.3.2.9"/>
    </reaction>
</comment>
<evidence type="ECO:0000256" key="15">
    <source>
        <dbReference type="ARBA" id="ARBA00023316"/>
    </source>
</evidence>
<dbReference type="InterPro" id="IPR005762">
    <property type="entry name" value="MurD"/>
</dbReference>
<dbReference type="PANTHER" id="PTHR43692">
    <property type="entry name" value="UDP-N-ACETYLMURAMOYLALANINE--D-GLUTAMATE LIGASE"/>
    <property type="match status" value="1"/>
</dbReference>
<evidence type="ECO:0000256" key="7">
    <source>
        <dbReference type="ARBA" id="ARBA00022490"/>
    </source>
</evidence>
<proteinExistence type="inferred from homology"/>
<keyword evidence="15 19" id="KW-0961">Cell wall biogenesis/degradation</keyword>
<feature type="domain" description="Mur ligase central" evidence="22">
    <location>
        <begin position="119"/>
        <end position="294"/>
    </location>
</feature>
<feature type="domain" description="Mur ligase C-terminal" evidence="21">
    <location>
        <begin position="316"/>
        <end position="429"/>
    </location>
</feature>
<keyword evidence="10 19" id="KW-0547">Nucleotide-binding</keyword>
<sequence>MDMKTIKTYENQKVLVLGLAKSGFSAAKLLHHLGALVTVNDGKVFEENKDAQELLSEGITVITGSHPLELLDEGFTLIVKNPGIPYTHPFVQEALSRNIPIITEVELAYEIADAPIIGITGTNGKTTTTTMIGHVLNQERSNSVARLAGNIGYPASSVAQEAIADDELVMELSSFQLMGITDFHPEIAVITNIYEAHIDYHGSRPEYVQAKWRIQKNMTDKDYLVINWNQTELRELAKSTKATVVPFSTEGQVDGAYEIDGQLFFKGQLIMSVDELGVPGQHNVENALAAIAVASLKQVRPEAIKAALSQFTGVPHRTQYVGTHGDVRFFNDSKATNSLATRMALGGFDHQKLVLLAGGLDRGNSFDELIPDLKGIKAIVLFGQTKDKLADAAQKAGIPIIKFSENVESAVPLAFTLSEPGDTILLSPANASWDQYPNFEVRGDRFVQAMQQLK</sequence>
<dbReference type="InterPro" id="IPR036615">
    <property type="entry name" value="Mur_ligase_C_dom_sf"/>
</dbReference>
<evidence type="ECO:0000313" key="23">
    <source>
        <dbReference type="EMBL" id="EFU75037.1"/>
    </source>
</evidence>
<evidence type="ECO:0000256" key="1">
    <source>
        <dbReference type="ARBA" id="ARBA00002734"/>
    </source>
</evidence>
<dbReference type="STRING" id="888064.HMPREF9088_0085"/>
<dbReference type="PANTHER" id="PTHR43692:SF1">
    <property type="entry name" value="UDP-N-ACETYLMURAMOYLALANINE--D-GLUTAMATE LIGASE"/>
    <property type="match status" value="1"/>
</dbReference>
<evidence type="ECO:0000256" key="2">
    <source>
        <dbReference type="ARBA" id="ARBA00004496"/>
    </source>
</evidence>
<reference evidence="23 24" key="1">
    <citation type="submission" date="2010-12" db="EMBL/GenBank/DDBJ databases">
        <authorList>
            <person name="Muzny D."/>
            <person name="Qin X."/>
            <person name="Deng J."/>
            <person name="Jiang H."/>
            <person name="Liu Y."/>
            <person name="Qu J."/>
            <person name="Song X.-Z."/>
            <person name="Zhang L."/>
            <person name="Thornton R."/>
            <person name="Coyle M."/>
            <person name="Francisco L."/>
            <person name="Jackson L."/>
            <person name="Javaid M."/>
            <person name="Korchina V."/>
            <person name="Kovar C."/>
            <person name="Mata R."/>
            <person name="Mathew T."/>
            <person name="Ngo R."/>
            <person name="Nguyen L."/>
            <person name="Nguyen N."/>
            <person name="Okwuonu G."/>
            <person name="Ongeri F."/>
            <person name="Pham C."/>
            <person name="Simmons D."/>
            <person name="Wilczek-Boney K."/>
            <person name="Hale W."/>
            <person name="Jakkamsetti A."/>
            <person name="Pham P."/>
            <person name="Ruth R."/>
            <person name="San Lucas F."/>
            <person name="Warren J."/>
            <person name="Zhang J."/>
            <person name="Zhao Z."/>
            <person name="Zhou C."/>
            <person name="Zhu D."/>
            <person name="Lee S."/>
            <person name="Bess C."/>
            <person name="Blankenburg K."/>
            <person name="Forbes L."/>
            <person name="Fu Q."/>
            <person name="Gubbala S."/>
            <person name="Hirani K."/>
            <person name="Jayaseelan J.C."/>
            <person name="Lara F."/>
            <person name="Munidasa M."/>
            <person name="Palculict T."/>
            <person name="Patil S."/>
            <person name="Pu L.-L."/>
            <person name="Saada N."/>
            <person name="Tang L."/>
            <person name="Weissenberger G."/>
            <person name="Zhu Y."/>
            <person name="Hemphill L."/>
            <person name="Shang Y."/>
            <person name="Youmans B."/>
            <person name="Ayvaz T."/>
            <person name="Ross M."/>
            <person name="Santibanez J."/>
            <person name="Aqrawi P."/>
            <person name="Gross S."/>
            <person name="Joshi V."/>
            <person name="Fowler G."/>
            <person name="Nazareth L."/>
            <person name="Reid J."/>
            <person name="Worley K."/>
            <person name="Petrosino J."/>
            <person name="Highlander S."/>
            <person name="Gibbs R."/>
        </authorList>
    </citation>
    <scope>NUCLEOTIDE SEQUENCE [LARGE SCALE GENOMIC DNA]</scope>
    <source>
        <strain evidence="24">DSM 15952 / CCUG 50447 / LMG 22039 / TP 1.5</strain>
    </source>
</reference>
<evidence type="ECO:0000256" key="6">
    <source>
        <dbReference type="ARBA" id="ARBA00015655"/>
    </source>
</evidence>
<evidence type="ECO:0000256" key="8">
    <source>
        <dbReference type="ARBA" id="ARBA00022598"/>
    </source>
</evidence>
<evidence type="ECO:0000256" key="3">
    <source>
        <dbReference type="ARBA" id="ARBA00004752"/>
    </source>
</evidence>
<evidence type="ECO:0000256" key="11">
    <source>
        <dbReference type="ARBA" id="ARBA00022840"/>
    </source>
</evidence>
<evidence type="ECO:0000313" key="24">
    <source>
        <dbReference type="Proteomes" id="UP000010296"/>
    </source>
</evidence>
<keyword evidence="11 19" id="KW-0067">ATP-binding</keyword>
<evidence type="ECO:0000256" key="14">
    <source>
        <dbReference type="ARBA" id="ARBA00023306"/>
    </source>
</evidence>
<dbReference type="PROSITE" id="PS01011">
    <property type="entry name" value="FOLYLPOLYGLU_SYNT_1"/>
    <property type="match status" value="1"/>
</dbReference>
<evidence type="ECO:0000256" key="18">
    <source>
        <dbReference type="ARBA" id="ARBA00047632"/>
    </source>
</evidence>
<organism evidence="23 24">
    <name type="scientific">Enterococcus italicus (strain DSM 15952 / CCUG 50447 / LMG 22039 / TP 1.5)</name>
    <dbReference type="NCBI Taxonomy" id="888064"/>
    <lineage>
        <taxon>Bacteria</taxon>
        <taxon>Bacillati</taxon>
        <taxon>Bacillota</taxon>
        <taxon>Bacilli</taxon>
        <taxon>Lactobacillales</taxon>
        <taxon>Enterococcaceae</taxon>
        <taxon>Enterococcus</taxon>
    </lineage>
</organism>
<dbReference type="EC" id="6.3.2.9" evidence="5 19"/>
<dbReference type="NCBIfam" id="TIGR01087">
    <property type="entry name" value="murD"/>
    <property type="match status" value="1"/>
</dbReference>
<comment type="similarity">
    <text evidence="4 19">Belongs to the MurCDEF family.</text>
</comment>
<dbReference type="HOGENOM" id="CLU_032540_0_1_9"/>
<dbReference type="HAMAP" id="MF_00639">
    <property type="entry name" value="MurD"/>
    <property type="match status" value="1"/>
</dbReference>
<dbReference type="SUPFAM" id="SSF51984">
    <property type="entry name" value="MurCD N-terminal domain"/>
    <property type="match status" value="1"/>
</dbReference>
<evidence type="ECO:0000256" key="4">
    <source>
        <dbReference type="ARBA" id="ARBA00010416"/>
    </source>
</evidence>
<dbReference type="InterPro" id="IPR036565">
    <property type="entry name" value="Mur-like_cat_sf"/>
</dbReference>
<dbReference type="Gene3D" id="3.40.1190.10">
    <property type="entry name" value="Mur-like, catalytic domain"/>
    <property type="match status" value="1"/>
</dbReference>
<evidence type="ECO:0000256" key="13">
    <source>
        <dbReference type="ARBA" id="ARBA00022984"/>
    </source>
</evidence>
<dbReference type="EMBL" id="AEPV01000003">
    <property type="protein sequence ID" value="EFU75037.1"/>
    <property type="molecule type" value="Genomic_DNA"/>
</dbReference>
<name>E6LCJ5_ENTI1</name>
<dbReference type="GO" id="GO:0008764">
    <property type="term" value="F:UDP-N-acetylmuramoylalanine-D-glutamate ligase activity"/>
    <property type="evidence" value="ECO:0007669"/>
    <property type="project" value="UniProtKB-UniRule"/>
</dbReference>
<dbReference type="InterPro" id="IPR013221">
    <property type="entry name" value="Mur_ligase_cen"/>
</dbReference>
<evidence type="ECO:0000259" key="22">
    <source>
        <dbReference type="Pfam" id="PF08245"/>
    </source>
</evidence>
<dbReference type="Proteomes" id="UP000010296">
    <property type="component" value="Unassembled WGS sequence"/>
</dbReference>
<dbReference type="GO" id="GO:0071555">
    <property type="term" value="P:cell wall organization"/>
    <property type="evidence" value="ECO:0007669"/>
    <property type="project" value="UniProtKB-KW"/>
</dbReference>
<dbReference type="InterPro" id="IPR018109">
    <property type="entry name" value="Folylpolyglutamate_synth_CS"/>
</dbReference>
<dbReference type="AlphaFoldDB" id="E6LCJ5"/>
<keyword evidence="7 19" id="KW-0963">Cytoplasm</keyword>
<dbReference type="GO" id="GO:0051301">
    <property type="term" value="P:cell division"/>
    <property type="evidence" value="ECO:0007669"/>
    <property type="project" value="UniProtKB-KW"/>
</dbReference>
<evidence type="ECO:0000256" key="17">
    <source>
        <dbReference type="ARBA" id="ARBA00032324"/>
    </source>
</evidence>
<dbReference type="Pfam" id="PF08245">
    <property type="entry name" value="Mur_ligase_M"/>
    <property type="match status" value="1"/>
</dbReference>
<protein>
    <recommendedName>
        <fullName evidence="6 19">UDP-N-acetylmuramoylalanine--D-glutamate ligase</fullName>
        <ecNumber evidence="5 19">6.3.2.9</ecNumber>
    </recommendedName>
    <alternativeName>
        <fullName evidence="17 19">D-glutamic acid-adding enzyme</fullName>
    </alternativeName>
    <alternativeName>
        <fullName evidence="16 19">UDP-N-acetylmuramoyl-L-alanyl-D-glutamate synthetase</fullName>
    </alternativeName>
</protein>
<keyword evidence="13 19" id="KW-0573">Peptidoglycan synthesis</keyword>
<evidence type="ECO:0000256" key="20">
    <source>
        <dbReference type="RuleBase" id="RU003664"/>
    </source>
</evidence>
<evidence type="ECO:0000256" key="5">
    <source>
        <dbReference type="ARBA" id="ARBA00012212"/>
    </source>
</evidence>
<dbReference type="InterPro" id="IPR004101">
    <property type="entry name" value="Mur_ligase_C"/>
</dbReference>
<accession>E6LCJ5</accession>
<dbReference type="GO" id="GO:0008360">
    <property type="term" value="P:regulation of cell shape"/>
    <property type="evidence" value="ECO:0007669"/>
    <property type="project" value="UniProtKB-KW"/>
</dbReference>